<evidence type="ECO:0000256" key="1">
    <source>
        <dbReference type="ARBA" id="ARBA00022737"/>
    </source>
</evidence>
<feature type="domain" description="ABC transporter" evidence="4">
    <location>
        <begin position="12"/>
        <end position="278"/>
    </location>
</feature>
<evidence type="ECO:0000313" key="6">
    <source>
        <dbReference type="Proteomes" id="UP000013827"/>
    </source>
</evidence>
<evidence type="ECO:0000313" key="5">
    <source>
        <dbReference type="EnsemblProtists" id="EOD12867"/>
    </source>
</evidence>
<dbReference type="OMA" id="GACSHMA"/>
<dbReference type="AlphaFoldDB" id="A0A0D3INN2"/>
<name>A0A0D3INN2_EMIH1</name>
<dbReference type="HOGENOM" id="CLU_000604_36_0_1"/>
<keyword evidence="1" id="KW-0677">Repeat</keyword>
<dbReference type="InterPro" id="IPR032781">
    <property type="entry name" value="ABC_tran_Xtn"/>
</dbReference>
<dbReference type="PANTHER" id="PTHR19211:SF133">
    <property type="entry name" value="ABC TRANSPORTER FAMILY PROTEIN"/>
    <property type="match status" value="1"/>
</dbReference>
<dbReference type="eggNOG" id="KOG0062">
    <property type="taxonomic scope" value="Eukaryota"/>
</dbReference>
<dbReference type="Gene3D" id="3.40.50.300">
    <property type="entry name" value="P-loop containing nucleotide triphosphate hydrolases"/>
    <property type="match status" value="2"/>
</dbReference>
<reference evidence="5" key="2">
    <citation type="submission" date="2024-10" db="UniProtKB">
        <authorList>
            <consortium name="EnsemblProtists"/>
        </authorList>
    </citation>
    <scope>IDENTIFICATION</scope>
</reference>
<dbReference type="PROSITE" id="PS50893">
    <property type="entry name" value="ABC_TRANSPORTER_2"/>
    <property type="match status" value="2"/>
</dbReference>
<evidence type="ECO:0000256" key="3">
    <source>
        <dbReference type="ARBA" id="ARBA00022840"/>
    </source>
</evidence>
<keyword evidence="3" id="KW-0067">ATP-binding</keyword>
<sequence length="553" mass="58875">MAAAVDTGGAAIVVKGVDVWAGDSPLILDVNWSVMPNERWAIHGTNGCGKSTLLRAISAAANGDGGGRLADGGQLVVSSSLRLGMLEQTAVSGADTTVREEVVSRMERYQAAKAALDSAVESCVLGTDEELECLEAAQSEYAAAGGYEIEARISKVLQGLGFETEEFDAPCSSFSGGWQMRIGLARLLLSEPESLRRAHTTLLIMDEPTNHLDAAARRWLGDYVGAYQGTVLVVSHDAEFLRRASNSIAEVAGGRLELYKSVTYDKFLEEREERQARVRATVEAQERERKRMQDFIDRMGAKASKATQAKDRQGKLERLAKQQAAAKALLIGQQRRPSLTLAAPPPCGMTPLALAGADIRHPLGAQDIITGADLAVAKGMRLILRGPNGAGKSTILKALAGSLRLGEGQRVADERLELGVFAQDLAQELPQDVVAFEYVSQTVRRTDGTVTDERCRAVMGALGLVGDKAARSIGDLSGGEKARVALATFCLTPCNVLLLDEPTNHLDVDAIAALLDAIGKYNGALVVVSHDRAFCEAIDATHVGYVADGKVLV</sequence>
<dbReference type="FunFam" id="3.40.50.300:FF:000011">
    <property type="entry name" value="Putative ABC transporter ATP-binding component"/>
    <property type="match status" value="1"/>
</dbReference>
<dbReference type="InterPro" id="IPR050611">
    <property type="entry name" value="ABCF"/>
</dbReference>
<dbReference type="InterPro" id="IPR027417">
    <property type="entry name" value="P-loop_NTPase"/>
</dbReference>
<dbReference type="GO" id="GO:0016887">
    <property type="term" value="F:ATP hydrolysis activity"/>
    <property type="evidence" value="ECO:0007669"/>
    <property type="project" value="InterPro"/>
</dbReference>
<dbReference type="STRING" id="2903.R1BT26"/>
<evidence type="ECO:0000259" key="4">
    <source>
        <dbReference type="PROSITE" id="PS50893"/>
    </source>
</evidence>
<dbReference type="PaxDb" id="2903-EOD12867"/>
<dbReference type="GO" id="GO:0005524">
    <property type="term" value="F:ATP binding"/>
    <property type="evidence" value="ECO:0007669"/>
    <property type="project" value="UniProtKB-KW"/>
</dbReference>
<dbReference type="GeneID" id="17259020"/>
<dbReference type="KEGG" id="ehx:EMIHUDRAFT_66965"/>
<dbReference type="Pfam" id="PF00005">
    <property type="entry name" value="ABC_tran"/>
    <property type="match status" value="2"/>
</dbReference>
<dbReference type="InterPro" id="IPR003593">
    <property type="entry name" value="AAA+_ATPase"/>
</dbReference>
<reference evidence="6" key="1">
    <citation type="journal article" date="2013" name="Nature">
        <title>Pan genome of the phytoplankton Emiliania underpins its global distribution.</title>
        <authorList>
            <person name="Read B.A."/>
            <person name="Kegel J."/>
            <person name="Klute M.J."/>
            <person name="Kuo A."/>
            <person name="Lefebvre S.C."/>
            <person name="Maumus F."/>
            <person name="Mayer C."/>
            <person name="Miller J."/>
            <person name="Monier A."/>
            <person name="Salamov A."/>
            <person name="Young J."/>
            <person name="Aguilar M."/>
            <person name="Claverie J.M."/>
            <person name="Frickenhaus S."/>
            <person name="Gonzalez K."/>
            <person name="Herman E.K."/>
            <person name="Lin Y.C."/>
            <person name="Napier J."/>
            <person name="Ogata H."/>
            <person name="Sarno A.F."/>
            <person name="Shmutz J."/>
            <person name="Schroeder D."/>
            <person name="de Vargas C."/>
            <person name="Verret F."/>
            <person name="von Dassow P."/>
            <person name="Valentin K."/>
            <person name="Van de Peer Y."/>
            <person name="Wheeler G."/>
            <person name="Dacks J.B."/>
            <person name="Delwiche C.F."/>
            <person name="Dyhrman S.T."/>
            <person name="Glockner G."/>
            <person name="John U."/>
            <person name="Richards T."/>
            <person name="Worden A.Z."/>
            <person name="Zhang X."/>
            <person name="Grigoriev I.V."/>
            <person name="Allen A.E."/>
            <person name="Bidle K."/>
            <person name="Borodovsky M."/>
            <person name="Bowler C."/>
            <person name="Brownlee C."/>
            <person name="Cock J.M."/>
            <person name="Elias M."/>
            <person name="Gladyshev V.N."/>
            <person name="Groth M."/>
            <person name="Guda C."/>
            <person name="Hadaegh A."/>
            <person name="Iglesias-Rodriguez M.D."/>
            <person name="Jenkins J."/>
            <person name="Jones B.M."/>
            <person name="Lawson T."/>
            <person name="Leese F."/>
            <person name="Lindquist E."/>
            <person name="Lobanov A."/>
            <person name="Lomsadze A."/>
            <person name="Malik S.B."/>
            <person name="Marsh M.E."/>
            <person name="Mackinder L."/>
            <person name="Mock T."/>
            <person name="Mueller-Roeber B."/>
            <person name="Pagarete A."/>
            <person name="Parker M."/>
            <person name="Probert I."/>
            <person name="Quesneville H."/>
            <person name="Raines C."/>
            <person name="Rensing S.A."/>
            <person name="Riano-Pachon D.M."/>
            <person name="Richier S."/>
            <person name="Rokitta S."/>
            <person name="Shiraiwa Y."/>
            <person name="Soanes D.M."/>
            <person name="van der Giezen M."/>
            <person name="Wahlund T.M."/>
            <person name="Williams B."/>
            <person name="Wilson W."/>
            <person name="Wolfe G."/>
            <person name="Wurch L.L."/>
        </authorList>
    </citation>
    <scope>NUCLEOTIDE SEQUENCE</scope>
</reference>
<accession>A0A0D3INN2</accession>
<dbReference type="InterPro" id="IPR003439">
    <property type="entry name" value="ABC_transporter-like_ATP-bd"/>
</dbReference>
<dbReference type="PROSITE" id="PS00211">
    <property type="entry name" value="ABC_TRANSPORTER_1"/>
    <property type="match status" value="1"/>
</dbReference>
<dbReference type="SUPFAM" id="SSF52540">
    <property type="entry name" value="P-loop containing nucleoside triphosphate hydrolases"/>
    <property type="match status" value="2"/>
</dbReference>
<dbReference type="PANTHER" id="PTHR19211">
    <property type="entry name" value="ATP-BINDING TRANSPORT PROTEIN-RELATED"/>
    <property type="match status" value="1"/>
</dbReference>
<dbReference type="SMART" id="SM00382">
    <property type="entry name" value="AAA"/>
    <property type="match status" value="2"/>
</dbReference>
<dbReference type="Proteomes" id="UP000013827">
    <property type="component" value="Unassembled WGS sequence"/>
</dbReference>
<proteinExistence type="predicted"/>
<feature type="domain" description="ABC transporter" evidence="4">
    <location>
        <begin position="354"/>
        <end position="553"/>
    </location>
</feature>
<dbReference type="Pfam" id="PF12848">
    <property type="entry name" value="ABC_tran_Xtn"/>
    <property type="match status" value="1"/>
</dbReference>
<dbReference type="InterPro" id="IPR017871">
    <property type="entry name" value="ABC_transporter-like_CS"/>
</dbReference>
<organism evidence="5 6">
    <name type="scientific">Emiliania huxleyi (strain CCMP1516)</name>
    <dbReference type="NCBI Taxonomy" id="280463"/>
    <lineage>
        <taxon>Eukaryota</taxon>
        <taxon>Haptista</taxon>
        <taxon>Haptophyta</taxon>
        <taxon>Prymnesiophyceae</taxon>
        <taxon>Isochrysidales</taxon>
        <taxon>Noelaerhabdaceae</taxon>
        <taxon>Emiliania</taxon>
    </lineage>
</organism>
<keyword evidence="2" id="KW-0547">Nucleotide-binding</keyword>
<dbReference type="CDD" id="cd03221">
    <property type="entry name" value="ABCF_EF-3"/>
    <property type="match status" value="2"/>
</dbReference>
<keyword evidence="6" id="KW-1185">Reference proteome</keyword>
<evidence type="ECO:0000256" key="2">
    <source>
        <dbReference type="ARBA" id="ARBA00022741"/>
    </source>
</evidence>
<dbReference type="RefSeq" id="XP_005765296.1">
    <property type="nucleotide sequence ID" value="XM_005765239.1"/>
</dbReference>
<protein>
    <recommendedName>
        <fullName evidence="4">ABC transporter domain-containing protein</fullName>
    </recommendedName>
</protein>
<dbReference type="EnsemblProtists" id="EOD12867">
    <property type="protein sequence ID" value="EOD12867"/>
    <property type="gene ID" value="EMIHUDRAFT_66965"/>
</dbReference>